<protein>
    <recommendedName>
        <fullName evidence="1">tRNA pseudouridine(55) synthase</fullName>
        <ecNumber evidence="1">5.4.99.25</ecNumber>
    </recommendedName>
</protein>
<keyword evidence="2" id="KW-0819">tRNA processing</keyword>
<name>A0A6C0EIW3_9ZZZZ</name>
<dbReference type="EC" id="5.4.99.25" evidence="1"/>
<dbReference type="GO" id="GO:1990481">
    <property type="term" value="P:mRNA pseudouridine synthesis"/>
    <property type="evidence" value="ECO:0007669"/>
    <property type="project" value="TreeGrafter"/>
</dbReference>
<dbReference type="GO" id="GO:0003723">
    <property type="term" value="F:RNA binding"/>
    <property type="evidence" value="ECO:0007669"/>
    <property type="project" value="InterPro"/>
</dbReference>
<evidence type="ECO:0000256" key="2">
    <source>
        <dbReference type="ARBA" id="ARBA00022694"/>
    </source>
</evidence>
<dbReference type="EMBL" id="MN738866">
    <property type="protein sequence ID" value="QHT28948.1"/>
    <property type="molecule type" value="Genomic_DNA"/>
</dbReference>
<sequence>MTLFQKPFGVTSNDFKYSLIEKNLLAKKSCYCGRLDPMARGTMLFLENEQCRTMDNFLHSKKTYEFEIIIGFSTDTDDILGIIDNTNLNYNPSLFSNLEEEIKRSKEISQQNFHRYSSFMLRKGSKRMPLWQWNKLGQLDETDIPSKNVTVYNINVIEEKEYSLKNIVIEFKDRISLLDKRQEFRQDEIVAKWLNVLEIHPVDKMVKSVKIRTEVSSGFYIRELCNTLKQNLNFPMLIHDINRIGVNN</sequence>
<keyword evidence="3" id="KW-0413">Isomerase</keyword>
<evidence type="ECO:0000313" key="5">
    <source>
        <dbReference type="EMBL" id="QHT28948.1"/>
    </source>
</evidence>
<dbReference type="Pfam" id="PF01509">
    <property type="entry name" value="TruB_N"/>
    <property type="match status" value="1"/>
</dbReference>
<dbReference type="GO" id="GO:0160148">
    <property type="term" value="F:tRNA pseudouridine(55) synthase activity"/>
    <property type="evidence" value="ECO:0007669"/>
    <property type="project" value="UniProtKB-EC"/>
</dbReference>
<dbReference type="SUPFAM" id="SSF55120">
    <property type="entry name" value="Pseudouridine synthase"/>
    <property type="match status" value="1"/>
</dbReference>
<dbReference type="AlphaFoldDB" id="A0A6C0EIW3"/>
<dbReference type="GO" id="GO:0006400">
    <property type="term" value="P:tRNA modification"/>
    <property type="evidence" value="ECO:0007669"/>
    <property type="project" value="TreeGrafter"/>
</dbReference>
<evidence type="ECO:0000259" key="4">
    <source>
        <dbReference type="Pfam" id="PF01509"/>
    </source>
</evidence>
<evidence type="ECO:0000256" key="3">
    <source>
        <dbReference type="ARBA" id="ARBA00023235"/>
    </source>
</evidence>
<dbReference type="InterPro" id="IPR020103">
    <property type="entry name" value="PsdUridine_synth_cat_dom_sf"/>
</dbReference>
<evidence type="ECO:0000256" key="1">
    <source>
        <dbReference type="ARBA" id="ARBA00012787"/>
    </source>
</evidence>
<organism evidence="5">
    <name type="scientific">viral metagenome</name>
    <dbReference type="NCBI Taxonomy" id="1070528"/>
    <lineage>
        <taxon>unclassified sequences</taxon>
        <taxon>metagenomes</taxon>
        <taxon>organismal metagenomes</taxon>
    </lineage>
</organism>
<dbReference type="PANTHER" id="PTHR13767:SF2">
    <property type="entry name" value="PSEUDOURIDYLATE SYNTHASE TRUB1"/>
    <property type="match status" value="1"/>
</dbReference>
<proteinExistence type="predicted"/>
<dbReference type="PANTHER" id="PTHR13767">
    <property type="entry name" value="TRNA-PSEUDOURIDINE SYNTHASE"/>
    <property type="match status" value="1"/>
</dbReference>
<dbReference type="Gene3D" id="3.30.2350.10">
    <property type="entry name" value="Pseudouridine synthase"/>
    <property type="match status" value="1"/>
</dbReference>
<reference evidence="5" key="1">
    <citation type="journal article" date="2020" name="Nature">
        <title>Giant virus diversity and host interactions through global metagenomics.</title>
        <authorList>
            <person name="Schulz F."/>
            <person name="Roux S."/>
            <person name="Paez-Espino D."/>
            <person name="Jungbluth S."/>
            <person name="Walsh D.A."/>
            <person name="Denef V.J."/>
            <person name="McMahon K.D."/>
            <person name="Konstantinidis K.T."/>
            <person name="Eloe-Fadrosh E.A."/>
            <person name="Kyrpides N.C."/>
            <person name="Woyke T."/>
        </authorList>
    </citation>
    <scope>NUCLEOTIDE SEQUENCE</scope>
    <source>
        <strain evidence="5">GVMAG-M-3300001351-8</strain>
    </source>
</reference>
<dbReference type="InterPro" id="IPR002501">
    <property type="entry name" value="PsdUridine_synth_N"/>
</dbReference>
<dbReference type="InterPro" id="IPR014780">
    <property type="entry name" value="tRNA_psdUridine_synth_TruB"/>
</dbReference>
<accession>A0A6C0EIW3</accession>
<feature type="domain" description="Pseudouridine synthase II N-terminal" evidence="4">
    <location>
        <begin position="24"/>
        <end position="162"/>
    </location>
</feature>